<dbReference type="SMART" id="SM00342">
    <property type="entry name" value="HTH_ARAC"/>
    <property type="match status" value="1"/>
</dbReference>
<dbReference type="AlphaFoldDB" id="A0A1R0XDC4"/>
<dbReference type="RefSeq" id="WP_036675962.1">
    <property type="nucleotide sequence ID" value="NZ_CP009428.1"/>
</dbReference>
<evidence type="ECO:0000313" key="4">
    <source>
        <dbReference type="EMBL" id="OMD33073.1"/>
    </source>
</evidence>
<dbReference type="SUPFAM" id="SSF52172">
    <property type="entry name" value="CheY-like"/>
    <property type="match status" value="1"/>
</dbReference>
<comment type="caution">
    <text evidence="4">The sequence shown here is derived from an EMBL/GenBank/DDBJ whole genome shotgun (WGS) entry which is preliminary data.</text>
</comment>
<protein>
    <submittedName>
        <fullName evidence="4">DNA-binding response regulator</fullName>
    </submittedName>
</protein>
<dbReference type="InterPro" id="IPR011006">
    <property type="entry name" value="CheY-like_superfamily"/>
</dbReference>
<dbReference type="Pfam" id="PF00072">
    <property type="entry name" value="Response_reg"/>
    <property type="match status" value="1"/>
</dbReference>
<dbReference type="InterPro" id="IPR020449">
    <property type="entry name" value="Tscrpt_reg_AraC-type_HTH"/>
</dbReference>
<dbReference type="Gene3D" id="3.40.50.2300">
    <property type="match status" value="1"/>
</dbReference>
<dbReference type="PROSITE" id="PS01124">
    <property type="entry name" value="HTH_ARAC_FAMILY_2"/>
    <property type="match status" value="1"/>
</dbReference>
<dbReference type="Proteomes" id="UP000187465">
    <property type="component" value="Unassembled WGS sequence"/>
</dbReference>
<dbReference type="GO" id="GO:0003700">
    <property type="term" value="F:DNA-binding transcription factor activity"/>
    <property type="evidence" value="ECO:0007669"/>
    <property type="project" value="InterPro"/>
</dbReference>
<gene>
    <name evidence="4" type="ORF">BJP51_13225</name>
</gene>
<evidence type="ECO:0000256" key="3">
    <source>
        <dbReference type="ARBA" id="ARBA00023163"/>
    </source>
</evidence>
<accession>A0A1R0XDC4</accession>
<dbReference type="PROSITE" id="PS50110">
    <property type="entry name" value="RESPONSE_REGULATORY"/>
    <property type="match status" value="1"/>
</dbReference>
<dbReference type="SUPFAM" id="SSF46689">
    <property type="entry name" value="Homeodomain-like"/>
    <property type="match status" value="2"/>
</dbReference>
<dbReference type="Gene3D" id="1.10.10.60">
    <property type="entry name" value="Homeodomain-like"/>
    <property type="match status" value="2"/>
</dbReference>
<keyword evidence="1" id="KW-0805">Transcription regulation</keyword>
<dbReference type="InterPro" id="IPR001789">
    <property type="entry name" value="Sig_transdc_resp-reg_receiver"/>
</dbReference>
<evidence type="ECO:0000256" key="2">
    <source>
        <dbReference type="ARBA" id="ARBA00023125"/>
    </source>
</evidence>
<dbReference type="PRINTS" id="PR00032">
    <property type="entry name" value="HTHARAC"/>
</dbReference>
<dbReference type="KEGG" id="pod:PODO_06715"/>
<dbReference type="InterPro" id="IPR009057">
    <property type="entry name" value="Homeodomain-like_sf"/>
</dbReference>
<dbReference type="PANTHER" id="PTHR43280">
    <property type="entry name" value="ARAC-FAMILY TRANSCRIPTIONAL REGULATOR"/>
    <property type="match status" value="1"/>
</dbReference>
<keyword evidence="2 4" id="KW-0238">DNA-binding</keyword>
<reference evidence="4 5" key="1">
    <citation type="submission" date="2016-10" db="EMBL/GenBank/DDBJ databases">
        <title>Paenibacillus species isolates.</title>
        <authorList>
            <person name="Beno S.M."/>
        </authorList>
    </citation>
    <scope>NUCLEOTIDE SEQUENCE [LARGE SCALE GENOMIC DNA]</scope>
    <source>
        <strain evidence="4 5">FSL H7-0604</strain>
    </source>
</reference>
<name>A0A1R0XDC4_9BACL</name>
<evidence type="ECO:0000256" key="1">
    <source>
        <dbReference type="ARBA" id="ARBA00023015"/>
    </source>
</evidence>
<dbReference type="InterPro" id="IPR018062">
    <property type="entry name" value="HTH_AraC-typ_CS"/>
</dbReference>
<dbReference type="PROSITE" id="PS00041">
    <property type="entry name" value="HTH_ARAC_FAMILY_1"/>
    <property type="match status" value="1"/>
</dbReference>
<keyword evidence="3" id="KW-0804">Transcription</keyword>
<dbReference type="EMBL" id="MKQP01000015">
    <property type="protein sequence ID" value="OMD33073.1"/>
    <property type="molecule type" value="Genomic_DNA"/>
</dbReference>
<dbReference type="GeneID" id="31569932"/>
<dbReference type="InterPro" id="IPR018060">
    <property type="entry name" value="HTH_AraC"/>
</dbReference>
<dbReference type="GO" id="GO:0000160">
    <property type="term" value="P:phosphorelay signal transduction system"/>
    <property type="evidence" value="ECO:0007669"/>
    <property type="project" value="InterPro"/>
</dbReference>
<dbReference type="CDD" id="cd17536">
    <property type="entry name" value="REC_YesN-like"/>
    <property type="match status" value="1"/>
</dbReference>
<dbReference type="GO" id="GO:0043565">
    <property type="term" value="F:sequence-specific DNA binding"/>
    <property type="evidence" value="ECO:0007669"/>
    <property type="project" value="InterPro"/>
</dbReference>
<dbReference type="PANTHER" id="PTHR43280:SF28">
    <property type="entry name" value="HTH-TYPE TRANSCRIPTIONAL ACTIVATOR RHAS"/>
    <property type="match status" value="1"/>
</dbReference>
<proteinExistence type="predicted"/>
<organism evidence="4 5">
    <name type="scientific">Paenibacillus odorifer</name>
    <dbReference type="NCBI Taxonomy" id="189426"/>
    <lineage>
        <taxon>Bacteria</taxon>
        <taxon>Bacillati</taxon>
        <taxon>Bacillota</taxon>
        <taxon>Bacilli</taxon>
        <taxon>Bacillales</taxon>
        <taxon>Paenibacillaceae</taxon>
        <taxon>Paenibacillus</taxon>
    </lineage>
</organism>
<sequence length="519" mass="59850">MKPIFKIMIVDDEMLVRQGIKHLLDWENEGYRIVGEAANGLEALNMMDEVNPHVIITDIVMPIMGGEKLVKIVKEKYPHIEVIVLSSFSEYDYVRSTFQSGVADYILKPKLEADYLLTILNKTTAKLVGMEMTDQGKDPGEKQVLLVIEKLMTGYESGLESALLHAKFPHTLFAFFGADMKHIKDSGDRLTFTQKIEKGLSKLPLGDTVFIRLKFVNDSVIYLLNAKPEQWDELVIELRYLVSEMDHWARETHFVISQSFTDFNKLGEIYRDNYLKLTRYSFYLPDRSLIENDHLPSLPSAYQEYDMGELMEQLKRKQYQKAFTGFLEYVHLRSMDYRTDIFEFKSLLGNFIFNVATTLGKMKYETGGLEESKYDFFRKIDEAMYAGDAIAVAEAFIREAERAIGETNLTINPNMTRLLEYIQDHYADPITLTGVARQFHFNASYLSSHFTAQNGEGFNEYLNKVRLEKAMELLVTTEKTISDISASVGYSDQSYFTKVFKKQAGISPSQYRRRDVERP</sequence>
<evidence type="ECO:0000313" key="5">
    <source>
        <dbReference type="Proteomes" id="UP000187465"/>
    </source>
</evidence>
<dbReference type="Pfam" id="PF12833">
    <property type="entry name" value="HTH_18"/>
    <property type="match status" value="1"/>
</dbReference>
<dbReference type="SMART" id="SM00448">
    <property type="entry name" value="REC"/>
    <property type="match status" value="1"/>
</dbReference>